<protein>
    <submittedName>
        <fullName evidence="15">Pyrokinin-1 receptor like protein</fullName>
    </submittedName>
</protein>
<dbReference type="CDD" id="cd15134">
    <property type="entry name" value="7tmA_capaR"/>
    <property type="match status" value="1"/>
</dbReference>
<evidence type="ECO:0000256" key="9">
    <source>
        <dbReference type="ARBA" id="ARBA00023170"/>
    </source>
</evidence>
<dbReference type="InterPro" id="IPR005390">
    <property type="entry name" value="NeuromedU_rcpt"/>
</dbReference>
<reference evidence="15" key="2">
    <citation type="submission" date="2020-06" db="EMBL/GenBank/DDBJ databases">
        <authorList>
            <person name="Sheffer M."/>
        </authorList>
    </citation>
    <scope>NUCLEOTIDE SEQUENCE</scope>
</reference>
<evidence type="ECO:0000313" key="15">
    <source>
        <dbReference type="EMBL" id="KAF8782067.1"/>
    </source>
</evidence>
<dbReference type="PANTHER" id="PTHR24243">
    <property type="entry name" value="G-PROTEIN COUPLED RECEPTOR"/>
    <property type="match status" value="1"/>
</dbReference>
<keyword evidence="5 13" id="KW-1133">Transmembrane helix</keyword>
<keyword evidence="4 12" id="KW-0812">Transmembrane</keyword>
<keyword evidence="11 12" id="KW-0807">Transducer</keyword>
<evidence type="ECO:0000256" key="1">
    <source>
        <dbReference type="ARBA" id="ARBA00004651"/>
    </source>
</evidence>
<feature type="transmembrane region" description="Helical" evidence="13">
    <location>
        <begin position="304"/>
        <end position="322"/>
    </location>
</feature>
<comment type="similarity">
    <text evidence="2 12">Belongs to the G-protein coupled receptor 1 family.</text>
</comment>
<feature type="transmembrane region" description="Helical" evidence="13">
    <location>
        <begin position="59"/>
        <end position="85"/>
    </location>
</feature>
<dbReference type="PANTHER" id="PTHR24243:SF208">
    <property type="entry name" value="PYROKININ-1 RECEPTOR"/>
    <property type="match status" value="1"/>
</dbReference>
<dbReference type="GO" id="GO:0001607">
    <property type="term" value="F:neuromedin U receptor activity"/>
    <property type="evidence" value="ECO:0007669"/>
    <property type="project" value="InterPro"/>
</dbReference>
<dbReference type="Gene3D" id="1.20.1070.10">
    <property type="entry name" value="Rhodopsin 7-helix transmembrane proteins"/>
    <property type="match status" value="1"/>
</dbReference>
<evidence type="ECO:0000256" key="3">
    <source>
        <dbReference type="ARBA" id="ARBA00022475"/>
    </source>
</evidence>
<evidence type="ECO:0000313" key="16">
    <source>
        <dbReference type="Proteomes" id="UP000807504"/>
    </source>
</evidence>
<evidence type="ECO:0000256" key="10">
    <source>
        <dbReference type="ARBA" id="ARBA00023180"/>
    </source>
</evidence>
<keyword evidence="6 12" id="KW-0297">G-protein coupled receptor</keyword>
<dbReference type="InterPro" id="IPR000276">
    <property type="entry name" value="GPCR_Rhodpsn"/>
</dbReference>
<dbReference type="Proteomes" id="UP000807504">
    <property type="component" value="Unassembled WGS sequence"/>
</dbReference>
<comment type="subcellular location">
    <subcellularLocation>
        <location evidence="1">Cell membrane</location>
        <topology evidence="1">Multi-pass membrane protein</topology>
    </subcellularLocation>
</comment>
<dbReference type="EMBL" id="JABXBU010001863">
    <property type="protein sequence ID" value="KAF8782067.1"/>
    <property type="molecule type" value="Genomic_DNA"/>
</dbReference>
<dbReference type="PROSITE" id="PS00237">
    <property type="entry name" value="G_PROTEIN_RECEP_F1_1"/>
    <property type="match status" value="1"/>
</dbReference>
<evidence type="ECO:0000256" key="7">
    <source>
        <dbReference type="ARBA" id="ARBA00023136"/>
    </source>
</evidence>
<accession>A0A8T0EWV5</accession>
<feature type="transmembrane region" description="Helical" evidence="13">
    <location>
        <begin position="231"/>
        <end position="253"/>
    </location>
</feature>
<name>A0A8T0EWV5_ARGBR</name>
<dbReference type="Pfam" id="PF00001">
    <property type="entry name" value="7tm_1"/>
    <property type="match status" value="1"/>
</dbReference>
<evidence type="ECO:0000256" key="2">
    <source>
        <dbReference type="ARBA" id="ARBA00010663"/>
    </source>
</evidence>
<comment type="caution">
    <text evidence="15">The sequence shown here is derived from an EMBL/GenBank/DDBJ whole genome shotgun (WGS) entry which is preliminary data.</text>
</comment>
<dbReference type="SUPFAM" id="SSF81321">
    <property type="entry name" value="Family A G protein-coupled receptor-like"/>
    <property type="match status" value="1"/>
</dbReference>
<evidence type="ECO:0000256" key="4">
    <source>
        <dbReference type="ARBA" id="ARBA00022692"/>
    </source>
</evidence>
<dbReference type="PRINTS" id="PR00237">
    <property type="entry name" value="GPCRRHODOPSN"/>
</dbReference>
<reference evidence="15" key="1">
    <citation type="journal article" date="2020" name="bioRxiv">
        <title>Chromosome-level reference genome of the European wasp spider Argiope bruennichi: a resource for studies on range expansion and evolutionary adaptation.</title>
        <authorList>
            <person name="Sheffer M.M."/>
            <person name="Hoppe A."/>
            <person name="Krehenwinkel H."/>
            <person name="Uhl G."/>
            <person name="Kuss A.W."/>
            <person name="Jensen L."/>
            <person name="Jensen C."/>
            <person name="Gillespie R.G."/>
            <person name="Hoff K.J."/>
            <person name="Prost S."/>
        </authorList>
    </citation>
    <scope>NUCLEOTIDE SEQUENCE</scope>
</reference>
<keyword evidence="9 12" id="KW-0675">Receptor</keyword>
<dbReference type="GO" id="GO:0005886">
    <property type="term" value="C:plasma membrane"/>
    <property type="evidence" value="ECO:0007669"/>
    <property type="project" value="UniProtKB-SubCell"/>
</dbReference>
<keyword evidence="3" id="KW-1003">Cell membrane</keyword>
<keyword evidence="10" id="KW-0325">Glycoprotein</keyword>
<evidence type="ECO:0000259" key="14">
    <source>
        <dbReference type="PROSITE" id="PS50262"/>
    </source>
</evidence>
<dbReference type="AlphaFoldDB" id="A0A8T0EWV5"/>
<evidence type="ECO:0000256" key="5">
    <source>
        <dbReference type="ARBA" id="ARBA00022989"/>
    </source>
</evidence>
<dbReference type="PRINTS" id="PR01565">
    <property type="entry name" value="NEUROMEDINUR"/>
</dbReference>
<proteinExistence type="inferred from homology"/>
<evidence type="ECO:0000256" key="12">
    <source>
        <dbReference type="RuleBase" id="RU000688"/>
    </source>
</evidence>
<sequence length="500" mass="56383">MDNMDFENTLTLCDPNNSDSYDSGCIQQNTSFEDPILTIANESEAYFDWSIMGERQDPYAIPMTIVYMIIFLTGIIGNVCTCIVISKNRYMHTATNYYLFSLAVSDLLLLILGLPQDINHLWSKYPYLFGEAFCILRGWSSEASTNASILTITAFTVERYLAICHPLKAHTMSRLSRAIKFIIAIWICSAFAAITMGYQLGIIYEQDNLGNDILETATCSVKRPLDHSFEWFTALFFFVPGTILCILYSLIGLQLKRSSEMGRSHQSRPVSSNVNGSSKMQGMILNSQGRTVSRKSSSASRKDVIKMLVAVVIAFFICWAPFHAQRLMAVYITEPTESDFIIYSYLTNISGVCYYVSATINPILYSILSLKFRHAFRDTLSRCLGRGSALRRRDRHRTMSFFNSTLKSGMEMTEDFTIVSEVPGHEHSHVNHNGGHSTGRKQTRLSMVKNMDLMAGNFSSNSPPRKKTSSTISNASLQMMEAFDDSNISEYIDQMKETQT</sequence>
<organism evidence="15 16">
    <name type="scientific">Argiope bruennichi</name>
    <name type="common">Wasp spider</name>
    <name type="synonym">Aranea bruennichi</name>
    <dbReference type="NCBI Taxonomy" id="94029"/>
    <lineage>
        <taxon>Eukaryota</taxon>
        <taxon>Metazoa</taxon>
        <taxon>Ecdysozoa</taxon>
        <taxon>Arthropoda</taxon>
        <taxon>Chelicerata</taxon>
        <taxon>Arachnida</taxon>
        <taxon>Araneae</taxon>
        <taxon>Araneomorphae</taxon>
        <taxon>Entelegynae</taxon>
        <taxon>Araneoidea</taxon>
        <taxon>Araneidae</taxon>
        <taxon>Argiope</taxon>
    </lineage>
</organism>
<feature type="transmembrane region" description="Helical" evidence="13">
    <location>
        <begin position="179"/>
        <end position="204"/>
    </location>
</feature>
<dbReference type="InterPro" id="IPR017452">
    <property type="entry name" value="GPCR_Rhodpsn_7TM"/>
</dbReference>
<evidence type="ECO:0000256" key="8">
    <source>
        <dbReference type="ARBA" id="ARBA00023157"/>
    </source>
</evidence>
<evidence type="ECO:0000256" key="6">
    <source>
        <dbReference type="ARBA" id="ARBA00023040"/>
    </source>
</evidence>
<gene>
    <name evidence="15" type="ORF">HNY73_012400</name>
</gene>
<evidence type="ECO:0000256" key="13">
    <source>
        <dbReference type="SAM" id="Phobius"/>
    </source>
</evidence>
<evidence type="ECO:0000256" key="11">
    <source>
        <dbReference type="ARBA" id="ARBA00023224"/>
    </source>
</evidence>
<keyword evidence="16" id="KW-1185">Reference proteome</keyword>
<feature type="domain" description="G-protein coupled receptors family 1 profile" evidence="14">
    <location>
        <begin position="77"/>
        <end position="365"/>
    </location>
</feature>
<keyword evidence="7 13" id="KW-0472">Membrane</keyword>
<feature type="transmembrane region" description="Helical" evidence="13">
    <location>
        <begin position="342"/>
        <end position="368"/>
    </location>
</feature>
<dbReference type="PROSITE" id="PS50262">
    <property type="entry name" value="G_PROTEIN_RECEP_F1_2"/>
    <property type="match status" value="1"/>
</dbReference>
<keyword evidence="8" id="KW-1015">Disulfide bond</keyword>